<protein>
    <submittedName>
        <fullName evidence="1">Uncharacterized protein</fullName>
    </submittedName>
</protein>
<name>A0A5B8UY74_9SPHI</name>
<dbReference type="Gene3D" id="1.10.132.80">
    <property type="match status" value="1"/>
</dbReference>
<dbReference type="AlphaFoldDB" id="A0A5B8UY74"/>
<evidence type="ECO:0000313" key="2">
    <source>
        <dbReference type="Proteomes" id="UP000321479"/>
    </source>
</evidence>
<dbReference type="KEGG" id="mgin:FRZ54_12425"/>
<reference evidence="1 2" key="1">
    <citation type="journal article" date="2017" name="Curr. Microbiol.">
        <title>Mucilaginibacter ginsenosidivorans sp. nov., Isolated from Soil of Ginseng Field.</title>
        <authorList>
            <person name="Kim M.M."/>
            <person name="Siddiqi M.Z."/>
            <person name="Im W.T."/>
        </authorList>
    </citation>
    <scope>NUCLEOTIDE SEQUENCE [LARGE SCALE GENOMIC DNA]</scope>
    <source>
        <strain evidence="1 2">Gsoil 3017</strain>
    </source>
</reference>
<dbReference type="RefSeq" id="WP_147031922.1">
    <property type="nucleotide sequence ID" value="NZ_CP042436.1"/>
</dbReference>
<dbReference type="OrthoDB" id="1263230at2"/>
<evidence type="ECO:0000313" key="1">
    <source>
        <dbReference type="EMBL" id="QEC63346.1"/>
    </source>
</evidence>
<proteinExistence type="predicted"/>
<gene>
    <name evidence="1" type="ORF">FRZ54_12425</name>
</gene>
<sequence length="143" mass="15811">MSYKRPFKSVRELDHLINYYFTSANGNPLSETQQPGGYPIPPPAGPPTLSGLAFYLGFNTLEEFEAREAKGRFASRLQRARLYIEAIYESRLHSSTGAIYALKAMGHGEKAIGKTLEEQDNTFNIEIVGSGPKLAASEKEIVI</sequence>
<dbReference type="EMBL" id="CP042436">
    <property type="protein sequence ID" value="QEC63346.1"/>
    <property type="molecule type" value="Genomic_DNA"/>
</dbReference>
<keyword evidence="2" id="KW-1185">Reference proteome</keyword>
<organism evidence="1 2">
    <name type="scientific">Mucilaginibacter ginsenosidivorans</name>
    <dbReference type="NCBI Taxonomy" id="398053"/>
    <lineage>
        <taxon>Bacteria</taxon>
        <taxon>Pseudomonadati</taxon>
        <taxon>Bacteroidota</taxon>
        <taxon>Sphingobacteriia</taxon>
        <taxon>Sphingobacteriales</taxon>
        <taxon>Sphingobacteriaceae</taxon>
        <taxon>Mucilaginibacter</taxon>
    </lineage>
</organism>
<accession>A0A5B8UY74</accession>
<dbReference type="Proteomes" id="UP000321479">
    <property type="component" value="Chromosome"/>
</dbReference>